<reference evidence="2 4" key="2">
    <citation type="submission" date="2016-01" db="EMBL/GenBank/DDBJ databases">
        <title>The new phylogeny of the genus Mycobacterium.</title>
        <authorList>
            <person name="Tarcisio F."/>
            <person name="Conor M."/>
            <person name="Antonella G."/>
            <person name="Elisabetta G."/>
            <person name="Giulia F.S."/>
            <person name="Sara T."/>
            <person name="Anna F."/>
            <person name="Clotilde B."/>
            <person name="Roberto B."/>
            <person name="Veronica D.S."/>
            <person name="Fabio R."/>
            <person name="Monica P."/>
            <person name="Olivier J."/>
            <person name="Enrico T."/>
            <person name="Nicola S."/>
        </authorList>
    </citation>
    <scope>NUCLEOTIDE SEQUENCE [LARGE SCALE GENOMIC DNA]</scope>
    <source>
        <strain evidence="2 4">ATCC 700010</strain>
    </source>
</reference>
<proteinExistence type="predicted"/>
<sequence>MSWLLVALIPGLLMLATFGLDRLEAGLARERTPARGVQRRPQPPPAVVQTLPADLDSDRLPTLRYVEHTINPEFRATRHANRV</sequence>
<evidence type="ECO:0000313" key="3">
    <source>
        <dbReference type="Proteomes" id="UP000070612"/>
    </source>
</evidence>
<organism evidence="1 3">
    <name type="scientific">Mycolicibacterium wolinskyi</name>
    <dbReference type="NCBI Taxonomy" id="59750"/>
    <lineage>
        <taxon>Bacteria</taxon>
        <taxon>Bacillati</taxon>
        <taxon>Actinomycetota</taxon>
        <taxon>Actinomycetes</taxon>
        <taxon>Mycobacteriales</taxon>
        <taxon>Mycobacteriaceae</taxon>
        <taxon>Mycolicibacterium</taxon>
    </lineage>
</organism>
<dbReference type="EMBL" id="LGTW01000009">
    <property type="protein sequence ID" value="KWX23271.1"/>
    <property type="molecule type" value="Genomic_DNA"/>
</dbReference>
<dbReference type="Proteomes" id="UP000070612">
    <property type="component" value="Unassembled WGS sequence"/>
</dbReference>
<reference evidence="1 3" key="1">
    <citation type="submission" date="2015-07" db="EMBL/GenBank/DDBJ databases">
        <title>A draft genome sequence of Mycobacterium wolinskyi.</title>
        <authorList>
            <person name="de Man T.J."/>
            <person name="Perry K.A."/>
            <person name="Coulliette A.D."/>
            <person name="Jensen B."/>
            <person name="Toney N.C."/>
            <person name="Limbago B.M."/>
            <person name="Noble-Wang J."/>
        </authorList>
    </citation>
    <scope>NUCLEOTIDE SEQUENCE [LARGE SCALE GENOMIC DNA]</scope>
    <source>
        <strain evidence="1 3">CDC_01</strain>
    </source>
</reference>
<dbReference type="AlphaFoldDB" id="A0A132PLP8"/>
<protein>
    <submittedName>
        <fullName evidence="1">Uncharacterized protein</fullName>
    </submittedName>
</protein>
<evidence type="ECO:0000313" key="2">
    <source>
        <dbReference type="EMBL" id="ORX17916.1"/>
    </source>
</evidence>
<dbReference type="PATRIC" id="fig|59750.3.peg.7275"/>
<evidence type="ECO:0000313" key="4">
    <source>
        <dbReference type="Proteomes" id="UP000193964"/>
    </source>
</evidence>
<gene>
    <name evidence="1" type="ORF">AFM11_15760</name>
    <name evidence="2" type="ORF">AWC31_16005</name>
</gene>
<dbReference type="Proteomes" id="UP000193964">
    <property type="component" value="Unassembled WGS sequence"/>
</dbReference>
<dbReference type="STRING" id="59750.AWC31_16005"/>
<dbReference type="RefSeq" id="WP_067850346.1">
    <property type="nucleotide sequence ID" value="NZ_JACKUA010000015.1"/>
</dbReference>
<accession>A0A132PLP8</accession>
<keyword evidence="3" id="KW-1185">Reference proteome</keyword>
<comment type="caution">
    <text evidence="1">The sequence shown here is derived from an EMBL/GenBank/DDBJ whole genome shotgun (WGS) entry which is preliminary data.</text>
</comment>
<dbReference type="EMBL" id="LQQA01000006">
    <property type="protein sequence ID" value="ORX17916.1"/>
    <property type="molecule type" value="Genomic_DNA"/>
</dbReference>
<name>A0A132PLP8_9MYCO</name>
<dbReference type="OrthoDB" id="4750196at2"/>
<evidence type="ECO:0000313" key="1">
    <source>
        <dbReference type="EMBL" id="KWX23271.1"/>
    </source>
</evidence>